<evidence type="ECO:0000256" key="2">
    <source>
        <dbReference type="ARBA" id="ARBA00022803"/>
    </source>
</evidence>
<dbReference type="PANTHER" id="PTHR46035:SF1">
    <property type="entry name" value="TETRATRICOPEPTIDE REPEAT PROTEIN 4"/>
    <property type="match status" value="1"/>
</dbReference>
<feature type="region of interest" description="Disordered" evidence="4">
    <location>
        <begin position="178"/>
        <end position="197"/>
    </location>
</feature>
<evidence type="ECO:0000259" key="5">
    <source>
        <dbReference type="Pfam" id="PF18972"/>
    </source>
</evidence>
<dbReference type="Gene3D" id="1.25.40.10">
    <property type="entry name" value="Tetratricopeptide repeat domain"/>
    <property type="match status" value="1"/>
</dbReference>
<name>A0A0H5R7Q7_9EUKA</name>
<dbReference type="InterPro" id="IPR044059">
    <property type="entry name" value="Csn1/TTC4_wheel"/>
</dbReference>
<feature type="domain" description="Cns1/TTC4 wheel" evidence="5">
    <location>
        <begin position="237"/>
        <end position="343"/>
    </location>
</feature>
<dbReference type="AlphaFoldDB" id="A0A0H5R7Q7"/>
<dbReference type="GO" id="GO:0030544">
    <property type="term" value="F:Hsp70 protein binding"/>
    <property type="evidence" value="ECO:0007669"/>
    <property type="project" value="TreeGrafter"/>
</dbReference>
<evidence type="ECO:0000256" key="4">
    <source>
        <dbReference type="SAM" id="MobiDB-lite"/>
    </source>
</evidence>
<accession>A0A0H5R7Q7</accession>
<dbReference type="GO" id="GO:0006457">
    <property type="term" value="P:protein folding"/>
    <property type="evidence" value="ECO:0007669"/>
    <property type="project" value="TreeGrafter"/>
</dbReference>
<dbReference type="EMBL" id="HACM01009721">
    <property type="protein sequence ID" value="CRZ10163.1"/>
    <property type="molecule type" value="Transcribed_RNA"/>
</dbReference>
<reference evidence="6" key="1">
    <citation type="submission" date="2015-04" db="EMBL/GenBank/DDBJ databases">
        <title>The genome sequence of the plant pathogenic Rhizarian Plasmodiophora brassicae reveals insights in its biotrophic life cycle and the origin of chitin synthesis.</title>
        <authorList>
            <person name="Schwelm A."/>
            <person name="Fogelqvist J."/>
            <person name="Knaust A."/>
            <person name="Julke S."/>
            <person name="Lilja T."/>
            <person name="Dhandapani V."/>
            <person name="Bonilla-Rosso G."/>
            <person name="Karlsson M."/>
            <person name="Shevchenko A."/>
            <person name="Choi S.R."/>
            <person name="Kim H.G."/>
            <person name="Park J.Y."/>
            <person name="Lim Y.P."/>
            <person name="Ludwig-Muller J."/>
            <person name="Dixelius C."/>
        </authorList>
    </citation>
    <scope>NUCLEOTIDE SEQUENCE</scope>
    <source>
        <tissue evidence="6">Potato root galls</tissue>
    </source>
</reference>
<dbReference type="SUPFAM" id="SSF48452">
    <property type="entry name" value="TPR-like"/>
    <property type="match status" value="1"/>
</dbReference>
<evidence type="ECO:0000256" key="1">
    <source>
        <dbReference type="ARBA" id="ARBA00022737"/>
    </source>
</evidence>
<protein>
    <recommendedName>
        <fullName evidence="5">Cns1/TTC4 wheel domain-containing protein</fullName>
    </recommendedName>
</protein>
<organism evidence="6">
    <name type="scientific">Spongospora subterranea</name>
    <dbReference type="NCBI Taxonomy" id="70186"/>
    <lineage>
        <taxon>Eukaryota</taxon>
        <taxon>Sar</taxon>
        <taxon>Rhizaria</taxon>
        <taxon>Endomyxa</taxon>
        <taxon>Phytomyxea</taxon>
        <taxon>Plasmodiophorida</taxon>
        <taxon>Plasmodiophoridae</taxon>
        <taxon>Spongospora</taxon>
    </lineage>
</organism>
<dbReference type="InterPro" id="IPR011990">
    <property type="entry name" value="TPR-like_helical_dom_sf"/>
</dbReference>
<dbReference type="InterPro" id="IPR019734">
    <property type="entry name" value="TPR_rpt"/>
</dbReference>
<proteinExistence type="inferred from homology"/>
<evidence type="ECO:0000313" key="6">
    <source>
        <dbReference type="EMBL" id="CRZ10163.1"/>
    </source>
</evidence>
<dbReference type="PANTHER" id="PTHR46035">
    <property type="entry name" value="TETRATRICOPEPTIDE REPEAT PROTEIN 4"/>
    <property type="match status" value="1"/>
</dbReference>
<comment type="similarity">
    <text evidence="3">Belongs to the TTC4 family.</text>
</comment>
<dbReference type="Pfam" id="PF18972">
    <property type="entry name" value="Wheel"/>
    <property type="match status" value="1"/>
</dbReference>
<dbReference type="Pfam" id="PF13181">
    <property type="entry name" value="TPR_8"/>
    <property type="match status" value="2"/>
</dbReference>
<keyword evidence="1" id="KW-0677">Repeat</keyword>
<dbReference type="GO" id="GO:0005634">
    <property type="term" value="C:nucleus"/>
    <property type="evidence" value="ECO:0007669"/>
    <property type="project" value="TreeGrafter"/>
</dbReference>
<keyword evidence="2" id="KW-0802">TPR repeat</keyword>
<dbReference type="GO" id="GO:0005829">
    <property type="term" value="C:cytosol"/>
    <property type="evidence" value="ECO:0007669"/>
    <property type="project" value="TreeGrafter"/>
</dbReference>
<sequence length="356" mass="41415">MGRLSPEDEELERKFQSMPLFMDSFPQEGDTLSPAMEALQALLDETDPNDLASGLKESGNEAYRLGRKRWDDAIQYYTNALGYPVTDKALLATIYANRAQVHLQLGNLGKALHDCKQSLENKDKSVKVIYRAGRACFLLGRYKDCMDYCVKGLRIEPKNDKISVMFDDAKRKLMEERRGRLEKKSRADAEREANERISQACREREIRLVEDGDGSDDDDDSPLLPGDSLLDYRPYIDDDSNIHWPVLILYPEYHTTDVVRDWHELSSFRDVFQVMLSPRPDWDVDQNYAIDQIRVFYRNESSNDLYEVDLDSRLIDAMKRPSFNVYHRLPTFLITSYASTAYWNENVQQFIRCNKE</sequence>
<evidence type="ECO:0000256" key="3">
    <source>
        <dbReference type="ARBA" id="ARBA00023602"/>
    </source>
</evidence>
<dbReference type="SMART" id="SM00028">
    <property type="entry name" value="TPR"/>
    <property type="match status" value="3"/>
</dbReference>
<dbReference type="GO" id="GO:0051879">
    <property type="term" value="F:Hsp90 protein binding"/>
    <property type="evidence" value="ECO:0007669"/>
    <property type="project" value="InterPro"/>
</dbReference>